<dbReference type="Proteomes" id="UP000044602">
    <property type="component" value="Unassembled WGS sequence"/>
</dbReference>
<accession>A0A0G4KG56</accession>
<feature type="signal peptide" evidence="2">
    <location>
        <begin position="1"/>
        <end position="20"/>
    </location>
</feature>
<dbReference type="EMBL" id="CVQI01009890">
    <property type="protein sequence ID" value="CRK19246.1"/>
    <property type="molecule type" value="Genomic_DNA"/>
</dbReference>
<name>A0A0G4KG56_VERLO</name>
<evidence type="ECO:0000313" key="6">
    <source>
        <dbReference type="Proteomes" id="UP000045706"/>
    </source>
</evidence>
<sequence>MHFITITTTAMAVFAGIASAGIQARQTTPTCNPGQFICGFELQNIGRPLSQREDAIRRKQLEPTQVRLDGLFRCVTPSASAPNGIEYVFGCRNTAGVEAQGQCNPQFSKTPTDPNAYCRNGPPNPAAK</sequence>
<feature type="chain" id="PRO_5010419903" evidence="2">
    <location>
        <begin position="21"/>
        <end position="128"/>
    </location>
</feature>
<evidence type="ECO:0000313" key="4">
    <source>
        <dbReference type="EMBL" id="CRK19246.1"/>
    </source>
</evidence>
<protein>
    <submittedName>
        <fullName evidence="3">Uncharacterized protein</fullName>
    </submittedName>
</protein>
<evidence type="ECO:0000313" key="5">
    <source>
        <dbReference type="Proteomes" id="UP000044602"/>
    </source>
</evidence>
<keyword evidence="5" id="KW-1185">Reference proteome</keyword>
<dbReference type="EMBL" id="CVQH01000558">
    <property type="protein sequence ID" value="CRJ87215.1"/>
    <property type="molecule type" value="Genomic_DNA"/>
</dbReference>
<proteinExistence type="predicted"/>
<evidence type="ECO:0000256" key="2">
    <source>
        <dbReference type="SAM" id="SignalP"/>
    </source>
</evidence>
<feature type="compositionally biased region" description="Polar residues" evidence="1">
    <location>
        <begin position="102"/>
        <end position="113"/>
    </location>
</feature>
<evidence type="ECO:0000313" key="3">
    <source>
        <dbReference type="EMBL" id="CRJ87215.1"/>
    </source>
</evidence>
<reference evidence="5 6" key="1">
    <citation type="submission" date="2015-05" db="EMBL/GenBank/DDBJ databases">
        <authorList>
            <person name="Fogelqvist Johan"/>
        </authorList>
    </citation>
    <scope>NUCLEOTIDE SEQUENCE [LARGE SCALE GENOMIC DNA]</scope>
    <source>
        <strain evidence="3">VL1</strain>
        <strain evidence="4">VL2</strain>
    </source>
</reference>
<organism evidence="3 5">
    <name type="scientific">Verticillium longisporum</name>
    <name type="common">Verticillium dahliae var. longisporum</name>
    <dbReference type="NCBI Taxonomy" id="100787"/>
    <lineage>
        <taxon>Eukaryota</taxon>
        <taxon>Fungi</taxon>
        <taxon>Dikarya</taxon>
        <taxon>Ascomycota</taxon>
        <taxon>Pezizomycotina</taxon>
        <taxon>Sordariomycetes</taxon>
        <taxon>Hypocreomycetidae</taxon>
        <taxon>Glomerellales</taxon>
        <taxon>Plectosphaerellaceae</taxon>
        <taxon>Verticillium</taxon>
    </lineage>
</organism>
<keyword evidence="2" id="KW-0732">Signal</keyword>
<evidence type="ECO:0000256" key="1">
    <source>
        <dbReference type="SAM" id="MobiDB-lite"/>
    </source>
</evidence>
<feature type="region of interest" description="Disordered" evidence="1">
    <location>
        <begin position="102"/>
        <end position="128"/>
    </location>
</feature>
<dbReference type="AlphaFoldDB" id="A0A0G4KG56"/>
<gene>
    <name evidence="3" type="ORF">BN1708_009225</name>
    <name evidence="4" type="ORF">BN1723_011835</name>
</gene>
<dbReference type="Proteomes" id="UP000045706">
    <property type="component" value="Unassembled WGS sequence"/>
</dbReference>